<accession>B4J9W5</accession>
<gene>
    <name evidence="13" type="primary">Dgri\GH22058</name>
    <name evidence="13" type="ORF">Dgri_GH22058</name>
</gene>
<dbReference type="Proteomes" id="UP000001070">
    <property type="component" value="Unassembled WGS sequence"/>
</dbReference>
<evidence type="ECO:0000256" key="3">
    <source>
        <dbReference type="ARBA" id="ARBA00022692"/>
    </source>
</evidence>
<name>B4J9W5_DROGR</name>
<dbReference type="InterPro" id="IPR022113">
    <property type="entry name" value="TMEM131L_N"/>
</dbReference>
<dbReference type="Gene3D" id="2.60.40.10">
    <property type="entry name" value="Immunoglobulins"/>
    <property type="match status" value="1"/>
</dbReference>
<dbReference type="PANTHER" id="PTHR22050:SF0">
    <property type="entry name" value="TRANSMEMBRANE PROTEIN 131 HOMOLOG"/>
    <property type="match status" value="1"/>
</dbReference>
<feature type="compositionally biased region" description="Low complexity" evidence="7">
    <location>
        <begin position="1589"/>
        <end position="1608"/>
    </location>
</feature>
<dbReference type="InterPro" id="IPR013783">
    <property type="entry name" value="Ig-like_fold"/>
</dbReference>
<feature type="domain" description="Transmembrane protein 131-like N-terminal" evidence="8">
    <location>
        <begin position="41"/>
        <end position="123"/>
    </location>
</feature>
<dbReference type="PANTHER" id="PTHR22050">
    <property type="entry name" value="RW1 PROTEIN HOMOLOG"/>
    <property type="match status" value="1"/>
</dbReference>
<feature type="compositionally biased region" description="Pro residues" evidence="7">
    <location>
        <begin position="1231"/>
        <end position="1241"/>
    </location>
</feature>
<keyword evidence="14" id="KW-1185">Reference proteome</keyword>
<evidence type="ECO:0000259" key="11">
    <source>
        <dbReference type="Pfam" id="PF24502"/>
    </source>
</evidence>
<evidence type="ECO:0000313" key="14">
    <source>
        <dbReference type="Proteomes" id="UP000001070"/>
    </source>
</evidence>
<evidence type="ECO:0000256" key="6">
    <source>
        <dbReference type="ARBA" id="ARBA00023136"/>
    </source>
</evidence>
<feature type="compositionally biased region" description="Basic and acidic residues" evidence="7">
    <location>
        <begin position="1134"/>
        <end position="1144"/>
    </location>
</feature>
<dbReference type="InterPro" id="IPR056311">
    <property type="entry name" value="TMEM131_Ig_2"/>
</dbReference>
<dbReference type="GO" id="GO:0016020">
    <property type="term" value="C:membrane"/>
    <property type="evidence" value="ECO:0007669"/>
    <property type="project" value="UniProtKB-SubCell"/>
</dbReference>
<protein>
    <submittedName>
        <fullName evidence="13">GH22058</fullName>
    </submittedName>
</protein>
<dbReference type="Pfam" id="PF24501">
    <property type="entry name" value="Ig_TMEM131L_5"/>
    <property type="match status" value="1"/>
</dbReference>
<evidence type="ECO:0000256" key="2">
    <source>
        <dbReference type="ARBA" id="ARBA00006682"/>
    </source>
</evidence>
<dbReference type="FunCoup" id="B4J9W5">
    <property type="interactions" value="2080"/>
</dbReference>
<feature type="region of interest" description="Disordered" evidence="7">
    <location>
        <begin position="1589"/>
        <end position="1609"/>
    </location>
</feature>
<dbReference type="OMA" id="NQHTNRT"/>
<feature type="domain" description="TMEM131 homolog sixth Ig-like" evidence="12">
    <location>
        <begin position="695"/>
        <end position="755"/>
    </location>
</feature>
<feature type="domain" description="TMEM131 second Ig-like" evidence="9">
    <location>
        <begin position="140"/>
        <end position="229"/>
    </location>
</feature>
<dbReference type="PhylomeDB" id="B4J9W5"/>
<feature type="compositionally biased region" description="Polar residues" evidence="7">
    <location>
        <begin position="1256"/>
        <end position="1270"/>
    </location>
</feature>
<keyword evidence="3" id="KW-0812">Transmembrane</keyword>
<evidence type="ECO:0000259" key="8">
    <source>
        <dbReference type="Pfam" id="PF12371"/>
    </source>
</evidence>
<feature type="region of interest" description="Disordered" evidence="7">
    <location>
        <begin position="1130"/>
        <end position="1156"/>
    </location>
</feature>
<feature type="compositionally biased region" description="Basic and acidic residues" evidence="7">
    <location>
        <begin position="1242"/>
        <end position="1252"/>
    </location>
</feature>
<dbReference type="InterPro" id="IPR055437">
    <property type="entry name" value="TMEM131L_Ig_5"/>
</dbReference>
<dbReference type="Pfam" id="PF24502">
    <property type="entry name" value="Ig_TMEM131homol_3rd"/>
    <property type="match status" value="1"/>
</dbReference>
<evidence type="ECO:0000259" key="12">
    <source>
        <dbReference type="Pfam" id="PF24505"/>
    </source>
</evidence>
<sequence length="1656" mass="181818">MVGSREKLLSTLQEDFIGLEESQALPEPHTREQVELLRHLNFVPPTIDFGKWSVGQTVTQIVTLFNHHTNRTVHLNSVAGPEPVFYSSFFGTREVPPQGNTTFSVVFLPRQLGAISTGLLIQTSFGRAEFEVRGEGSECPYRLKPLVGIKAPMNATLTPEIHMYNPHERPLQILEVYSSGGEFQLELPSGGSEGPQNLWEIPPHSLKPVIRISFHGRTAGNHSAYIRIKIAEHAADDDHLLENVLVIPVEFEILPRHGAYARNPLADFGRLATDQHADALRFKLDMQNMQPVSKLIGNYLRHIPGLSYDAHNASIVLDPKLFEENASINDLLVIGGDNQQQPQFTVLVRAEIFKGGLGFDRNCTLFITSGGGVEESPLETQRTLLVRNNFGFPLLLHNLSVEAPIDPAVLQLSSLEQEILLQPGESVDLLQLHLLNEQATFKSMLLIASNVTTFELPLIACSGRLHVSTQPYQLQLATATATDAAYGLELDLGTVPFAEMSRDGYVILRNDNPMPIKITNWNFKPPKDVYFQAAFMGCVPRDGHDVNAAVVGDAPRVSNTTLGELKADNNGTQFEFCVQLREGDRAVFILSIQTHVAEESSGTLKVWTPFELIRSTVRFKASVGQLDIEQEQLQFKSCFPGKICSAVLSIRSTYVNPVHVKSVAFTRRGLRFKDFNAKGTTIGGQTLTKVGRIYFEPAALCGTTCYIRSSLEDHAIFPSLAAGVGQTNNNLLYDGVEVRQRTELYRQFKRQLHSMSLTLHTEELPPLELDFSIAIEWPKLVQHQPLPPAPTIAVGQVQRQWITMSNPTMQPLLLDYFLSDPAYARRTQLSLPHEVIDVSSSSCYLTDRAVFSLPDAPFHGPVLLPPGSTLTIPVQFSAEQADKYCTLLHVRSNLTLYEAVWITARAVDSQFRFGNRRPGSTTPLLFEFNAEQFERCDGSNSKLEQPNHIVMATRSFTARNAGALPMFIQGFLIGQRFCEGYGFRVIDCQSFWLHENETRKIEISFSTDFTAARVQRTLTLVTNLSYDINYQLLAQLPAESMERCATSLPRPEWEPALRNAALVILLVSFCLVLLAAVFDARAIMAQQSAYDAARFKGPIQPTFNLRNIVKLQVAEEAAAAAAAAQQQQKLRNGQLKDLRKRTTADKLTTATQRKPKSWSVWSMDMTAAASATVAPATAPAPVKPLSSPKPSKKVPTLPPTPPAAPAPAAAAPRASRKPKQATPIVATSAPMPTPIATPKPTPKAESEPEKRISPNAKPNSSPSLQENVSPRTLKLNPDTPKERVLKEQNGSAKKLGKTPGRERRKEQKLITLNGAGNGNGKKSGERAKQRSKQLNFNGNAIIAGGGGVLTLTTPDVDASETMITSPWETSSRVSFRDVLQTRALPALDNGLNWNPAASDLASSQLGPIGSRKSPTVTSLWDPPMISDSAVDDHSPMSSVFDVVEPPPLDMDLPTLNDLSRQQTQAQWERSELILWQQLLLDQLEQQRKQQEKLLLLSSSIESNNWALNLAAGGTGATWTPLGYAAWPQHGAATPRTSPAHTITPGVGVIRPPPGLESNYNNKHNNNNCQLTAAVAGVGVATSSGGATATAPLNSNNNNNSNVNNSNNNHIDGLAALQDAQERVASNAMPTHAQYDPFTSPSSIWSDNWRQRNNHMN</sequence>
<dbReference type="InterPro" id="IPR039877">
    <property type="entry name" value="TMEM131-like"/>
</dbReference>
<feature type="domain" description="TMEM131 homolog third Ig-like" evidence="11">
    <location>
        <begin position="260"/>
        <end position="353"/>
    </location>
</feature>
<proteinExistence type="inferred from homology"/>
<feature type="compositionally biased region" description="Polar residues" evidence="7">
    <location>
        <begin position="1636"/>
        <end position="1647"/>
    </location>
</feature>
<feature type="region of interest" description="Disordered" evidence="7">
    <location>
        <begin position="1629"/>
        <end position="1656"/>
    </location>
</feature>
<keyword evidence="5" id="KW-1133">Transmembrane helix</keyword>
<evidence type="ECO:0000256" key="4">
    <source>
        <dbReference type="ARBA" id="ARBA00022729"/>
    </source>
</evidence>
<dbReference type="eggNOG" id="KOG3620">
    <property type="taxonomic scope" value="Eukaryota"/>
</dbReference>
<dbReference type="GO" id="GO:0032964">
    <property type="term" value="P:collagen biosynthetic process"/>
    <property type="evidence" value="ECO:0007669"/>
    <property type="project" value="EnsemblMetazoa"/>
</dbReference>
<organism evidence="14">
    <name type="scientific">Drosophila grimshawi</name>
    <name type="common">Hawaiian fruit fly</name>
    <name type="synonym">Idiomyia grimshawi</name>
    <dbReference type="NCBI Taxonomy" id="7222"/>
    <lineage>
        <taxon>Eukaryota</taxon>
        <taxon>Metazoa</taxon>
        <taxon>Ecdysozoa</taxon>
        <taxon>Arthropoda</taxon>
        <taxon>Hexapoda</taxon>
        <taxon>Insecta</taxon>
        <taxon>Pterygota</taxon>
        <taxon>Neoptera</taxon>
        <taxon>Endopterygota</taxon>
        <taxon>Diptera</taxon>
        <taxon>Brachycera</taxon>
        <taxon>Muscomorpha</taxon>
        <taxon>Ephydroidea</taxon>
        <taxon>Drosophilidae</taxon>
        <taxon>Drosophila</taxon>
        <taxon>Hawaiian Drosophila</taxon>
    </lineage>
</organism>
<dbReference type="Pfam" id="PF24505">
    <property type="entry name" value="Ig_TMEM131homol_6th"/>
    <property type="match status" value="1"/>
</dbReference>
<dbReference type="OrthoDB" id="168404at2759"/>
<comment type="similarity">
    <text evidence="2">Belongs to the TMEM131 family.</text>
</comment>
<evidence type="ECO:0000259" key="10">
    <source>
        <dbReference type="Pfam" id="PF24501"/>
    </source>
</evidence>
<evidence type="ECO:0000313" key="13">
    <source>
        <dbReference type="EMBL" id="EDW02552.1"/>
    </source>
</evidence>
<evidence type="ECO:0000256" key="5">
    <source>
        <dbReference type="ARBA" id="ARBA00022989"/>
    </source>
</evidence>
<reference evidence="13 14" key="1">
    <citation type="journal article" date="2007" name="Nature">
        <title>Evolution of genes and genomes on the Drosophila phylogeny.</title>
        <authorList>
            <consortium name="Drosophila 12 Genomes Consortium"/>
            <person name="Clark A.G."/>
            <person name="Eisen M.B."/>
            <person name="Smith D.R."/>
            <person name="Bergman C.M."/>
            <person name="Oliver B."/>
            <person name="Markow T.A."/>
            <person name="Kaufman T.C."/>
            <person name="Kellis M."/>
            <person name="Gelbart W."/>
            <person name="Iyer V.N."/>
            <person name="Pollard D.A."/>
            <person name="Sackton T.B."/>
            <person name="Larracuente A.M."/>
            <person name="Singh N.D."/>
            <person name="Abad J.P."/>
            <person name="Abt D.N."/>
            <person name="Adryan B."/>
            <person name="Aguade M."/>
            <person name="Akashi H."/>
            <person name="Anderson W.W."/>
            <person name="Aquadro C.F."/>
            <person name="Ardell D.H."/>
            <person name="Arguello R."/>
            <person name="Artieri C.G."/>
            <person name="Barbash D.A."/>
            <person name="Barker D."/>
            <person name="Barsanti P."/>
            <person name="Batterham P."/>
            <person name="Batzoglou S."/>
            <person name="Begun D."/>
            <person name="Bhutkar A."/>
            <person name="Blanco E."/>
            <person name="Bosak S.A."/>
            <person name="Bradley R.K."/>
            <person name="Brand A.D."/>
            <person name="Brent M.R."/>
            <person name="Brooks A.N."/>
            <person name="Brown R.H."/>
            <person name="Butlin R.K."/>
            <person name="Caggese C."/>
            <person name="Calvi B.R."/>
            <person name="Bernardo de Carvalho A."/>
            <person name="Caspi A."/>
            <person name="Castrezana S."/>
            <person name="Celniker S.E."/>
            <person name="Chang J.L."/>
            <person name="Chapple C."/>
            <person name="Chatterji S."/>
            <person name="Chinwalla A."/>
            <person name="Civetta A."/>
            <person name="Clifton S.W."/>
            <person name="Comeron J.M."/>
            <person name="Costello J.C."/>
            <person name="Coyne J.A."/>
            <person name="Daub J."/>
            <person name="David R.G."/>
            <person name="Delcher A.L."/>
            <person name="Delehaunty K."/>
            <person name="Do C.B."/>
            <person name="Ebling H."/>
            <person name="Edwards K."/>
            <person name="Eickbush T."/>
            <person name="Evans J.D."/>
            <person name="Filipski A."/>
            <person name="Findeiss S."/>
            <person name="Freyhult E."/>
            <person name="Fulton L."/>
            <person name="Fulton R."/>
            <person name="Garcia A.C."/>
            <person name="Gardiner A."/>
            <person name="Garfield D.A."/>
            <person name="Garvin B.E."/>
            <person name="Gibson G."/>
            <person name="Gilbert D."/>
            <person name="Gnerre S."/>
            <person name="Godfrey J."/>
            <person name="Good R."/>
            <person name="Gotea V."/>
            <person name="Gravely B."/>
            <person name="Greenberg A.J."/>
            <person name="Griffiths-Jones S."/>
            <person name="Gross S."/>
            <person name="Guigo R."/>
            <person name="Gustafson E.A."/>
            <person name="Haerty W."/>
            <person name="Hahn M.W."/>
            <person name="Halligan D.L."/>
            <person name="Halpern A.L."/>
            <person name="Halter G.M."/>
            <person name="Han M.V."/>
            <person name="Heger A."/>
            <person name="Hillier L."/>
            <person name="Hinrichs A.S."/>
            <person name="Holmes I."/>
            <person name="Hoskins R.A."/>
            <person name="Hubisz M.J."/>
            <person name="Hultmark D."/>
            <person name="Huntley M.A."/>
            <person name="Jaffe D.B."/>
            <person name="Jagadeeshan S."/>
            <person name="Jeck W.R."/>
            <person name="Johnson J."/>
            <person name="Jones C.D."/>
            <person name="Jordan W.C."/>
            <person name="Karpen G.H."/>
            <person name="Kataoka E."/>
            <person name="Keightley P.D."/>
            <person name="Kheradpour P."/>
            <person name="Kirkness E.F."/>
            <person name="Koerich L.B."/>
            <person name="Kristiansen K."/>
            <person name="Kudrna D."/>
            <person name="Kulathinal R.J."/>
            <person name="Kumar S."/>
            <person name="Kwok R."/>
            <person name="Lander E."/>
            <person name="Langley C.H."/>
            <person name="Lapoint R."/>
            <person name="Lazzaro B.P."/>
            <person name="Lee S.J."/>
            <person name="Levesque L."/>
            <person name="Li R."/>
            <person name="Lin C.F."/>
            <person name="Lin M.F."/>
            <person name="Lindblad-Toh K."/>
            <person name="Llopart A."/>
            <person name="Long M."/>
            <person name="Low L."/>
            <person name="Lozovsky E."/>
            <person name="Lu J."/>
            <person name="Luo M."/>
            <person name="Machado C.A."/>
            <person name="Makalowski W."/>
            <person name="Marzo M."/>
            <person name="Matsuda M."/>
            <person name="Matzkin L."/>
            <person name="McAllister B."/>
            <person name="McBride C.S."/>
            <person name="McKernan B."/>
            <person name="McKernan K."/>
            <person name="Mendez-Lago M."/>
            <person name="Minx P."/>
            <person name="Mollenhauer M.U."/>
            <person name="Montooth K."/>
            <person name="Mount S.M."/>
            <person name="Mu X."/>
            <person name="Myers E."/>
            <person name="Negre B."/>
            <person name="Newfeld S."/>
            <person name="Nielsen R."/>
            <person name="Noor M.A."/>
            <person name="O'Grady P."/>
            <person name="Pachter L."/>
            <person name="Papaceit M."/>
            <person name="Parisi M.J."/>
            <person name="Parisi M."/>
            <person name="Parts L."/>
            <person name="Pedersen J.S."/>
            <person name="Pesole G."/>
            <person name="Phillippy A.M."/>
            <person name="Ponting C.P."/>
            <person name="Pop M."/>
            <person name="Porcelli D."/>
            <person name="Powell J.R."/>
            <person name="Prohaska S."/>
            <person name="Pruitt K."/>
            <person name="Puig M."/>
            <person name="Quesneville H."/>
            <person name="Ram K.R."/>
            <person name="Rand D."/>
            <person name="Rasmussen M.D."/>
            <person name="Reed L.K."/>
            <person name="Reenan R."/>
            <person name="Reily A."/>
            <person name="Remington K.A."/>
            <person name="Rieger T.T."/>
            <person name="Ritchie M.G."/>
            <person name="Robin C."/>
            <person name="Rogers Y.H."/>
            <person name="Rohde C."/>
            <person name="Rozas J."/>
            <person name="Rubenfield M.J."/>
            <person name="Ruiz A."/>
            <person name="Russo S."/>
            <person name="Salzberg S.L."/>
            <person name="Sanchez-Gracia A."/>
            <person name="Saranga D.J."/>
            <person name="Sato H."/>
            <person name="Schaeffer S.W."/>
            <person name="Schatz M.C."/>
            <person name="Schlenke T."/>
            <person name="Schwartz R."/>
            <person name="Segarra C."/>
            <person name="Singh R.S."/>
            <person name="Sirot L."/>
            <person name="Sirota M."/>
            <person name="Sisneros N.B."/>
            <person name="Smith C.D."/>
            <person name="Smith T.F."/>
            <person name="Spieth J."/>
            <person name="Stage D.E."/>
            <person name="Stark A."/>
            <person name="Stephan W."/>
            <person name="Strausberg R.L."/>
            <person name="Strempel S."/>
            <person name="Sturgill D."/>
            <person name="Sutton G."/>
            <person name="Sutton G.G."/>
            <person name="Tao W."/>
            <person name="Teichmann S."/>
            <person name="Tobari Y.N."/>
            <person name="Tomimura Y."/>
            <person name="Tsolas J.M."/>
            <person name="Valente V.L."/>
            <person name="Venter E."/>
            <person name="Venter J.C."/>
            <person name="Vicario S."/>
            <person name="Vieira F.G."/>
            <person name="Vilella A.J."/>
            <person name="Villasante A."/>
            <person name="Walenz B."/>
            <person name="Wang J."/>
            <person name="Wasserman M."/>
            <person name="Watts T."/>
            <person name="Wilson D."/>
            <person name="Wilson R.K."/>
            <person name="Wing R.A."/>
            <person name="Wolfner M.F."/>
            <person name="Wong A."/>
            <person name="Wong G.K."/>
            <person name="Wu C.I."/>
            <person name="Wu G."/>
            <person name="Yamamoto D."/>
            <person name="Yang H.P."/>
            <person name="Yang S.P."/>
            <person name="Yorke J.A."/>
            <person name="Yoshida K."/>
            <person name="Zdobnov E."/>
            <person name="Zhang P."/>
            <person name="Zhang Y."/>
            <person name="Zimin A.V."/>
            <person name="Baldwin J."/>
            <person name="Abdouelleil A."/>
            <person name="Abdulkadir J."/>
            <person name="Abebe A."/>
            <person name="Abera B."/>
            <person name="Abreu J."/>
            <person name="Acer S.C."/>
            <person name="Aftuck L."/>
            <person name="Alexander A."/>
            <person name="An P."/>
            <person name="Anderson E."/>
            <person name="Anderson S."/>
            <person name="Arachi H."/>
            <person name="Azer M."/>
            <person name="Bachantsang P."/>
            <person name="Barry A."/>
            <person name="Bayul T."/>
            <person name="Berlin A."/>
            <person name="Bessette D."/>
            <person name="Bloom T."/>
            <person name="Blye J."/>
            <person name="Boguslavskiy L."/>
            <person name="Bonnet C."/>
            <person name="Boukhgalter B."/>
            <person name="Bourzgui I."/>
            <person name="Brown A."/>
            <person name="Cahill P."/>
            <person name="Channer S."/>
            <person name="Cheshatsang Y."/>
            <person name="Chuda L."/>
            <person name="Citroen M."/>
            <person name="Collymore A."/>
            <person name="Cooke P."/>
            <person name="Costello M."/>
            <person name="D'Aco K."/>
            <person name="Daza R."/>
            <person name="De Haan G."/>
            <person name="DeGray S."/>
            <person name="DeMaso C."/>
            <person name="Dhargay N."/>
            <person name="Dooley K."/>
            <person name="Dooley E."/>
            <person name="Doricent M."/>
            <person name="Dorje P."/>
            <person name="Dorjee K."/>
            <person name="Dupes A."/>
            <person name="Elong R."/>
            <person name="Falk J."/>
            <person name="Farina A."/>
            <person name="Faro S."/>
            <person name="Ferguson D."/>
            <person name="Fisher S."/>
            <person name="Foley C.D."/>
            <person name="Franke A."/>
            <person name="Friedrich D."/>
            <person name="Gadbois L."/>
            <person name="Gearin G."/>
            <person name="Gearin C.R."/>
            <person name="Giannoukos G."/>
            <person name="Goode T."/>
            <person name="Graham J."/>
            <person name="Grandbois E."/>
            <person name="Grewal S."/>
            <person name="Gyaltsen K."/>
            <person name="Hafez N."/>
            <person name="Hagos B."/>
            <person name="Hall J."/>
            <person name="Henson C."/>
            <person name="Hollinger A."/>
            <person name="Honan T."/>
            <person name="Huard M.D."/>
            <person name="Hughes L."/>
            <person name="Hurhula B."/>
            <person name="Husby M.E."/>
            <person name="Kamat A."/>
            <person name="Kanga B."/>
            <person name="Kashin S."/>
            <person name="Khazanovich D."/>
            <person name="Kisner P."/>
            <person name="Lance K."/>
            <person name="Lara M."/>
            <person name="Lee W."/>
            <person name="Lennon N."/>
            <person name="Letendre F."/>
            <person name="LeVine R."/>
            <person name="Lipovsky A."/>
            <person name="Liu X."/>
            <person name="Liu J."/>
            <person name="Liu S."/>
            <person name="Lokyitsang T."/>
            <person name="Lokyitsang Y."/>
            <person name="Lubonja R."/>
            <person name="Lui A."/>
            <person name="MacDonald P."/>
            <person name="Magnisalis V."/>
            <person name="Maru K."/>
            <person name="Matthews C."/>
            <person name="McCusker W."/>
            <person name="McDonough S."/>
            <person name="Mehta T."/>
            <person name="Meldrim J."/>
            <person name="Meneus L."/>
            <person name="Mihai O."/>
            <person name="Mihalev A."/>
            <person name="Mihova T."/>
            <person name="Mittelman R."/>
            <person name="Mlenga V."/>
            <person name="Montmayeur A."/>
            <person name="Mulrain L."/>
            <person name="Navidi A."/>
            <person name="Naylor J."/>
            <person name="Negash T."/>
            <person name="Nguyen T."/>
            <person name="Nguyen N."/>
            <person name="Nicol R."/>
            <person name="Norbu C."/>
            <person name="Norbu N."/>
            <person name="Novod N."/>
            <person name="O'Neill B."/>
            <person name="Osman S."/>
            <person name="Markiewicz E."/>
            <person name="Oyono O.L."/>
            <person name="Patti C."/>
            <person name="Phunkhang P."/>
            <person name="Pierre F."/>
            <person name="Priest M."/>
            <person name="Raghuraman S."/>
            <person name="Rege F."/>
            <person name="Reyes R."/>
            <person name="Rise C."/>
            <person name="Rogov P."/>
            <person name="Ross K."/>
            <person name="Ryan E."/>
            <person name="Settipalli S."/>
            <person name="Shea T."/>
            <person name="Sherpa N."/>
            <person name="Shi L."/>
            <person name="Shih D."/>
            <person name="Sparrow T."/>
            <person name="Spaulding J."/>
            <person name="Stalker J."/>
            <person name="Stange-Thomann N."/>
            <person name="Stavropoulos S."/>
            <person name="Stone C."/>
            <person name="Strader C."/>
            <person name="Tesfaye S."/>
            <person name="Thomson T."/>
            <person name="Thoulutsang Y."/>
            <person name="Thoulutsang D."/>
            <person name="Topham K."/>
            <person name="Topping I."/>
            <person name="Tsamla T."/>
            <person name="Vassiliev H."/>
            <person name="Vo A."/>
            <person name="Wangchuk T."/>
            <person name="Wangdi T."/>
            <person name="Weiand M."/>
            <person name="Wilkinson J."/>
            <person name="Wilson A."/>
            <person name="Yadav S."/>
            <person name="Young G."/>
            <person name="Yu Q."/>
            <person name="Zembek L."/>
            <person name="Zhong D."/>
            <person name="Zimmer A."/>
            <person name="Zwirko Z."/>
            <person name="Jaffe D.B."/>
            <person name="Alvarez P."/>
            <person name="Brockman W."/>
            <person name="Butler J."/>
            <person name="Chin C."/>
            <person name="Gnerre S."/>
            <person name="Grabherr M."/>
            <person name="Kleber M."/>
            <person name="Mauceli E."/>
            <person name="MacCallum I."/>
        </authorList>
    </citation>
    <scope>NUCLEOTIDE SEQUENCE [LARGE SCALE GENOMIC DNA]</scope>
    <source>
        <strain evidence="14">Tucson 15287-2541.00</strain>
    </source>
</reference>
<dbReference type="HOGENOM" id="CLU_245976_0_0_1"/>
<dbReference type="EMBL" id="CH916367">
    <property type="protein sequence ID" value="EDW02552.1"/>
    <property type="molecule type" value="Genomic_DNA"/>
</dbReference>
<keyword evidence="4" id="KW-0732">Signal</keyword>
<feature type="domain" description="TMEM131L fifth Ig-like" evidence="10">
    <location>
        <begin position="960"/>
        <end position="1024"/>
    </location>
</feature>
<comment type="subcellular location">
    <subcellularLocation>
        <location evidence="1">Membrane</location>
        <topology evidence="1">Single-pass type I membrane protein</topology>
    </subcellularLocation>
</comment>
<dbReference type="InterPro" id="IPR057592">
    <property type="entry name" value="Ig_TMEM131H_6"/>
</dbReference>
<dbReference type="Pfam" id="PF24495">
    <property type="entry name" value="Ig_TMEM131_2"/>
    <property type="match status" value="1"/>
</dbReference>
<feature type="compositionally biased region" description="Pro residues" evidence="7">
    <location>
        <begin position="1196"/>
        <end position="1205"/>
    </location>
</feature>
<feature type="compositionally biased region" description="Low complexity" evidence="7">
    <location>
        <begin position="1175"/>
        <end position="1195"/>
    </location>
</feature>
<evidence type="ECO:0000256" key="7">
    <source>
        <dbReference type="SAM" id="MobiDB-lite"/>
    </source>
</evidence>
<feature type="compositionally biased region" description="Basic and acidic residues" evidence="7">
    <location>
        <begin position="1299"/>
        <end position="1308"/>
    </location>
</feature>
<evidence type="ECO:0000256" key="1">
    <source>
        <dbReference type="ARBA" id="ARBA00004479"/>
    </source>
</evidence>
<keyword evidence="6" id="KW-0472">Membrane</keyword>
<evidence type="ECO:0000259" key="9">
    <source>
        <dbReference type="Pfam" id="PF24495"/>
    </source>
</evidence>
<dbReference type="Pfam" id="PF12371">
    <property type="entry name" value="TMEM131_like_N"/>
    <property type="match status" value="1"/>
</dbReference>
<dbReference type="InterPro" id="IPR057593">
    <property type="entry name" value="TMEM131H_Ig_3"/>
</dbReference>
<dbReference type="InParanoid" id="B4J9W5"/>
<feature type="region of interest" description="Disordered" evidence="7">
    <location>
        <begin position="1175"/>
        <end position="1330"/>
    </location>
</feature>